<dbReference type="GO" id="GO:0003676">
    <property type="term" value="F:nucleic acid binding"/>
    <property type="evidence" value="ECO:0007669"/>
    <property type="project" value="InterPro"/>
</dbReference>
<dbReference type="PANTHER" id="PTHR37984:SF5">
    <property type="entry name" value="PROTEIN NYNRIN-LIKE"/>
    <property type="match status" value="1"/>
</dbReference>
<proteinExistence type="predicted"/>
<keyword evidence="4" id="KW-1185">Reference proteome</keyword>
<comment type="caution">
    <text evidence="2">The sequence shown here is derived from an EMBL/GenBank/DDBJ whole genome shotgun (WGS) entry which is preliminary data.</text>
</comment>
<dbReference type="AlphaFoldDB" id="A0AAD7YZD2"/>
<evidence type="ECO:0000313" key="2">
    <source>
        <dbReference type="EMBL" id="KAJ8731670.1"/>
    </source>
</evidence>
<dbReference type="SUPFAM" id="SSF53098">
    <property type="entry name" value="Ribonuclease H-like"/>
    <property type="match status" value="1"/>
</dbReference>
<evidence type="ECO:0000313" key="3">
    <source>
        <dbReference type="EMBL" id="KAJ8737292.1"/>
    </source>
</evidence>
<evidence type="ECO:0000259" key="1">
    <source>
        <dbReference type="PROSITE" id="PS50994"/>
    </source>
</evidence>
<dbReference type="Gene3D" id="3.30.420.10">
    <property type="entry name" value="Ribonuclease H-like superfamily/Ribonuclease H"/>
    <property type="match status" value="1"/>
</dbReference>
<dbReference type="PANTHER" id="PTHR37984">
    <property type="entry name" value="PROTEIN CBG26694"/>
    <property type="match status" value="1"/>
</dbReference>
<name>A0AAD7YZD2_MYTSE</name>
<dbReference type="GO" id="GO:0015074">
    <property type="term" value="P:DNA integration"/>
    <property type="evidence" value="ECO:0007669"/>
    <property type="project" value="InterPro"/>
</dbReference>
<gene>
    <name evidence="3" type="ORF">PYW07_000563</name>
    <name evidence="2" type="ORF">PYW07_004834</name>
</gene>
<dbReference type="Proteomes" id="UP001231518">
    <property type="component" value="Chromosome 16"/>
</dbReference>
<dbReference type="InterPro" id="IPR001584">
    <property type="entry name" value="Integrase_cat-core"/>
</dbReference>
<protein>
    <recommendedName>
        <fullName evidence="1">Integrase catalytic domain-containing protein</fullName>
    </recommendedName>
</protein>
<dbReference type="PROSITE" id="PS50994">
    <property type="entry name" value="INTEGRASE"/>
    <property type="match status" value="1"/>
</dbReference>
<dbReference type="InterPro" id="IPR036397">
    <property type="entry name" value="RNaseH_sf"/>
</dbReference>
<evidence type="ECO:0000313" key="4">
    <source>
        <dbReference type="Proteomes" id="UP001231518"/>
    </source>
</evidence>
<dbReference type="InterPro" id="IPR050951">
    <property type="entry name" value="Retrovirus_Pol_polyprotein"/>
</dbReference>
<dbReference type="EMBL" id="JARGEI010000001">
    <property type="protein sequence ID" value="KAJ8737292.1"/>
    <property type="molecule type" value="Genomic_DNA"/>
</dbReference>
<dbReference type="EMBL" id="JARGEI010000005">
    <property type="protein sequence ID" value="KAJ8731670.1"/>
    <property type="molecule type" value="Genomic_DNA"/>
</dbReference>
<feature type="domain" description="Integrase catalytic" evidence="1">
    <location>
        <begin position="34"/>
        <end position="122"/>
    </location>
</feature>
<sequence>MSKSVRRFVDSCIICKTSKGPSGAQLVRLHFIPKEPTPWHTLHIDFIGRLTGESDQKEYYSVIFDVFTEYVLLEHTASINAASAFMSLKKAICLFGAPKRIVVDQGRCYISGEFKKLCGPSH</sequence>
<dbReference type="Proteomes" id="UP001231518">
    <property type="component" value="Chromosome 1"/>
</dbReference>
<reference evidence="2" key="1">
    <citation type="submission" date="2023-03" db="EMBL/GenBank/DDBJ databases">
        <title>Chromosome-level genomes of two armyworms, Mythimna separata and Mythimna loreyi, provide insights into the biosynthesis and reception of sex pheromones.</title>
        <authorList>
            <person name="Zhao H."/>
        </authorList>
    </citation>
    <scope>NUCLEOTIDE SEQUENCE</scope>
    <source>
        <strain evidence="2">BeijingLab</strain>
        <tissue evidence="2">Pupa</tissue>
    </source>
</reference>
<accession>A0AAD7YZD2</accession>
<dbReference type="InterPro" id="IPR012337">
    <property type="entry name" value="RNaseH-like_sf"/>
</dbReference>
<organism evidence="2 4">
    <name type="scientific">Mythimna separata</name>
    <name type="common">Oriental armyworm</name>
    <name type="synonym">Pseudaletia separata</name>
    <dbReference type="NCBI Taxonomy" id="271217"/>
    <lineage>
        <taxon>Eukaryota</taxon>
        <taxon>Metazoa</taxon>
        <taxon>Ecdysozoa</taxon>
        <taxon>Arthropoda</taxon>
        <taxon>Hexapoda</taxon>
        <taxon>Insecta</taxon>
        <taxon>Pterygota</taxon>
        <taxon>Neoptera</taxon>
        <taxon>Endopterygota</taxon>
        <taxon>Lepidoptera</taxon>
        <taxon>Glossata</taxon>
        <taxon>Ditrysia</taxon>
        <taxon>Noctuoidea</taxon>
        <taxon>Noctuidae</taxon>
        <taxon>Noctuinae</taxon>
        <taxon>Hadenini</taxon>
        <taxon>Mythimna</taxon>
    </lineage>
</organism>
<dbReference type="Pfam" id="PF00665">
    <property type="entry name" value="rve"/>
    <property type="match status" value="1"/>
</dbReference>